<evidence type="ECO:0000313" key="2">
    <source>
        <dbReference type="Proteomes" id="UP001057402"/>
    </source>
</evidence>
<reference evidence="2" key="1">
    <citation type="journal article" date="2023" name="Front. Plant Sci.">
        <title>Chromosomal-level genome assembly of Melastoma candidum provides insights into trichome evolution.</title>
        <authorList>
            <person name="Zhong Y."/>
            <person name="Wu W."/>
            <person name="Sun C."/>
            <person name="Zou P."/>
            <person name="Liu Y."/>
            <person name="Dai S."/>
            <person name="Zhou R."/>
        </authorList>
    </citation>
    <scope>NUCLEOTIDE SEQUENCE [LARGE SCALE GENOMIC DNA]</scope>
</reference>
<dbReference type="Proteomes" id="UP001057402">
    <property type="component" value="Chromosome 4"/>
</dbReference>
<accession>A0ACB9RE62</accession>
<name>A0ACB9RE62_9MYRT</name>
<organism evidence="1 2">
    <name type="scientific">Melastoma candidum</name>
    <dbReference type="NCBI Taxonomy" id="119954"/>
    <lineage>
        <taxon>Eukaryota</taxon>
        <taxon>Viridiplantae</taxon>
        <taxon>Streptophyta</taxon>
        <taxon>Embryophyta</taxon>
        <taxon>Tracheophyta</taxon>
        <taxon>Spermatophyta</taxon>
        <taxon>Magnoliopsida</taxon>
        <taxon>eudicotyledons</taxon>
        <taxon>Gunneridae</taxon>
        <taxon>Pentapetalae</taxon>
        <taxon>rosids</taxon>
        <taxon>malvids</taxon>
        <taxon>Myrtales</taxon>
        <taxon>Melastomataceae</taxon>
        <taxon>Melastomatoideae</taxon>
        <taxon>Melastomateae</taxon>
        <taxon>Melastoma</taxon>
    </lineage>
</organism>
<proteinExistence type="predicted"/>
<gene>
    <name evidence="1" type="ORF">MLD38_014900</name>
</gene>
<comment type="caution">
    <text evidence="1">The sequence shown here is derived from an EMBL/GenBank/DDBJ whole genome shotgun (WGS) entry which is preliminary data.</text>
</comment>
<evidence type="ECO:0000313" key="1">
    <source>
        <dbReference type="EMBL" id="KAI4377235.1"/>
    </source>
</evidence>
<dbReference type="EMBL" id="CM042883">
    <property type="protein sequence ID" value="KAI4377235.1"/>
    <property type="molecule type" value="Genomic_DNA"/>
</dbReference>
<keyword evidence="2" id="KW-1185">Reference proteome</keyword>
<sequence>MENWTLLGRLWRAVNKIKFILGFDIRRWLPFVSSRRRLPSFSDRPGLRACVDENWNDSFSESEGSTTPSRGRLLRTTSYPSSSSQEDDVDKMAELFIANFYERLQLERQVSLDLRYCRGNSLESRSPL</sequence>
<protein>
    <submittedName>
        <fullName evidence="1">Uncharacterized protein</fullName>
    </submittedName>
</protein>